<evidence type="ECO:0000313" key="1">
    <source>
        <dbReference type="EMBL" id="TFK39428.1"/>
    </source>
</evidence>
<sequence length="121" mass="13603">MRPPTLSNPSDALWSHIFRQEKIGPLLGSDYNPPITPIDRNATSTRVLLHDTQAHLEKFTEVVTKLTRGIEETKREIKSVNTLFERDREALSGDIIDLGAYSPGQGRVPVESTEDCMYAHN</sequence>
<gene>
    <name evidence="1" type="ORF">BDQ12DRAFT_681758</name>
</gene>
<reference evidence="1 2" key="1">
    <citation type="journal article" date="2019" name="Nat. Ecol. Evol.">
        <title>Megaphylogeny resolves global patterns of mushroom evolution.</title>
        <authorList>
            <person name="Varga T."/>
            <person name="Krizsan K."/>
            <person name="Foldi C."/>
            <person name="Dima B."/>
            <person name="Sanchez-Garcia M."/>
            <person name="Sanchez-Ramirez S."/>
            <person name="Szollosi G.J."/>
            <person name="Szarkandi J.G."/>
            <person name="Papp V."/>
            <person name="Albert L."/>
            <person name="Andreopoulos W."/>
            <person name="Angelini C."/>
            <person name="Antonin V."/>
            <person name="Barry K.W."/>
            <person name="Bougher N.L."/>
            <person name="Buchanan P."/>
            <person name="Buyck B."/>
            <person name="Bense V."/>
            <person name="Catcheside P."/>
            <person name="Chovatia M."/>
            <person name="Cooper J."/>
            <person name="Damon W."/>
            <person name="Desjardin D."/>
            <person name="Finy P."/>
            <person name="Geml J."/>
            <person name="Haridas S."/>
            <person name="Hughes K."/>
            <person name="Justo A."/>
            <person name="Karasinski D."/>
            <person name="Kautmanova I."/>
            <person name="Kiss B."/>
            <person name="Kocsube S."/>
            <person name="Kotiranta H."/>
            <person name="LaButti K.M."/>
            <person name="Lechner B.E."/>
            <person name="Liimatainen K."/>
            <person name="Lipzen A."/>
            <person name="Lukacs Z."/>
            <person name="Mihaltcheva S."/>
            <person name="Morgado L.N."/>
            <person name="Niskanen T."/>
            <person name="Noordeloos M.E."/>
            <person name="Ohm R.A."/>
            <person name="Ortiz-Santana B."/>
            <person name="Ovrebo C."/>
            <person name="Racz N."/>
            <person name="Riley R."/>
            <person name="Savchenko A."/>
            <person name="Shiryaev A."/>
            <person name="Soop K."/>
            <person name="Spirin V."/>
            <person name="Szebenyi C."/>
            <person name="Tomsovsky M."/>
            <person name="Tulloss R.E."/>
            <person name="Uehling J."/>
            <person name="Grigoriev I.V."/>
            <person name="Vagvolgyi C."/>
            <person name="Papp T."/>
            <person name="Martin F.M."/>
            <person name="Miettinen O."/>
            <person name="Hibbett D.S."/>
            <person name="Nagy L.G."/>
        </authorList>
    </citation>
    <scope>NUCLEOTIDE SEQUENCE [LARGE SCALE GENOMIC DNA]</scope>
    <source>
        <strain evidence="1 2">CBS 166.37</strain>
    </source>
</reference>
<dbReference type="OrthoDB" id="3270311at2759"/>
<proteinExistence type="predicted"/>
<evidence type="ECO:0000313" key="2">
    <source>
        <dbReference type="Proteomes" id="UP000308652"/>
    </source>
</evidence>
<dbReference type="STRING" id="68775.A0A5C3M6E5"/>
<dbReference type="Proteomes" id="UP000308652">
    <property type="component" value="Unassembled WGS sequence"/>
</dbReference>
<name>A0A5C3M6E5_9AGAR</name>
<protein>
    <submittedName>
        <fullName evidence="1">Uncharacterized protein</fullName>
    </submittedName>
</protein>
<organism evidence="1 2">
    <name type="scientific">Crucibulum laeve</name>
    <dbReference type="NCBI Taxonomy" id="68775"/>
    <lineage>
        <taxon>Eukaryota</taxon>
        <taxon>Fungi</taxon>
        <taxon>Dikarya</taxon>
        <taxon>Basidiomycota</taxon>
        <taxon>Agaricomycotina</taxon>
        <taxon>Agaricomycetes</taxon>
        <taxon>Agaricomycetidae</taxon>
        <taxon>Agaricales</taxon>
        <taxon>Agaricineae</taxon>
        <taxon>Nidulariaceae</taxon>
        <taxon>Crucibulum</taxon>
    </lineage>
</organism>
<accession>A0A5C3M6E5</accession>
<keyword evidence="2" id="KW-1185">Reference proteome</keyword>
<dbReference type="EMBL" id="ML213599">
    <property type="protein sequence ID" value="TFK39428.1"/>
    <property type="molecule type" value="Genomic_DNA"/>
</dbReference>
<dbReference type="AlphaFoldDB" id="A0A5C3M6E5"/>